<evidence type="ECO:0000256" key="2">
    <source>
        <dbReference type="ARBA" id="ARBA00022737"/>
    </source>
</evidence>
<dbReference type="Pfam" id="PF00400">
    <property type="entry name" value="WD40"/>
    <property type="match status" value="6"/>
</dbReference>
<dbReference type="PANTHER" id="PTHR22836">
    <property type="entry name" value="WD40 REPEAT PROTEIN"/>
    <property type="match status" value="1"/>
</dbReference>
<feature type="repeat" description="WD" evidence="3">
    <location>
        <begin position="178"/>
        <end position="219"/>
    </location>
</feature>
<evidence type="ECO:0008006" key="5">
    <source>
        <dbReference type="Google" id="ProtNLM"/>
    </source>
</evidence>
<evidence type="ECO:0000256" key="3">
    <source>
        <dbReference type="PROSITE-ProRule" id="PRU00221"/>
    </source>
</evidence>
<dbReference type="InterPro" id="IPR036322">
    <property type="entry name" value="WD40_repeat_dom_sf"/>
</dbReference>
<feature type="repeat" description="WD" evidence="3">
    <location>
        <begin position="136"/>
        <end position="170"/>
    </location>
</feature>
<dbReference type="InterPro" id="IPR001680">
    <property type="entry name" value="WD40_rpt"/>
</dbReference>
<organism evidence="4">
    <name type="scientific">Menopon gallinae</name>
    <name type="common">poultry shaft louse</name>
    <dbReference type="NCBI Taxonomy" id="328185"/>
    <lineage>
        <taxon>Eukaryota</taxon>
        <taxon>Metazoa</taxon>
        <taxon>Ecdysozoa</taxon>
        <taxon>Arthropoda</taxon>
        <taxon>Hexapoda</taxon>
        <taxon>Insecta</taxon>
        <taxon>Pterygota</taxon>
        <taxon>Neoptera</taxon>
        <taxon>Paraneoptera</taxon>
        <taxon>Psocodea</taxon>
        <taxon>Troctomorpha</taxon>
        <taxon>Phthiraptera</taxon>
        <taxon>Amblycera</taxon>
        <taxon>Menoponidae</taxon>
        <taxon>Menopon</taxon>
    </lineage>
</organism>
<dbReference type="PROSITE" id="PS50082">
    <property type="entry name" value="WD_REPEATS_2"/>
    <property type="match status" value="7"/>
</dbReference>
<accession>A0AAW2H7E0</accession>
<evidence type="ECO:0000313" key="4">
    <source>
        <dbReference type="EMBL" id="KAL0265648.1"/>
    </source>
</evidence>
<dbReference type="InterPro" id="IPR020472">
    <property type="entry name" value="WD40_PAC1"/>
</dbReference>
<feature type="repeat" description="WD" evidence="3">
    <location>
        <begin position="306"/>
        <end position="337"/>
    </location>
</feature>
<reference evidence="4" key="1">
    <citation type="journal article" date="2024" name="Gigascience">
        <title>Chromosome-level genome of the poultry shaft louse Menopon gallinae provides insight into the host-switching and adaptive evolution of parasitic lice.</title>
        <authorList>
            <person name="Xu Y."/>
            <person name="Ma L."/>
            <person name="Liu S."/>
            <person name="Liang Y."/>
            <person name="Liu Q."/>
            <person name="He Z."/>
            <person name="Tian L."/>
            <person name="Duan Y."/>
            <person name="Cai W."/>
            <person name="Li H."/>
            <person name="Song F."/>
        </authorList>
    </citation>
    <scope>NUCLEOTIDE SEQUENCE</scope>
    <source>
        <strain evidence="4">Cailab_2023a</strain>
    </source>
</reference>
<name>A0AAW2H7E0_9NEOP</name>
<proteinExistence type="predicted"/>
<comment type="caution">
    <text evidence="4">The sequence shown here is derived from an EMBL/GenBank/DDBJ whole genome shotgun (WGS) entry which is preliminary data.</text>
</comment>
<dbReference type="InterPro" id="IPR015943">
    <property type="entry name" value="WD40/YVTN_repeat-like_dom_sf"/>
</dbReference>
<feature type="repeat" description="WD" evidence="3">
    <location>
        <begin position="220"/>
        <end position="261"/>
    </location>
</feature>
<dbReference type="AlphaFoldDB" id="A0AAW2H7E0"/>
<dbReference type="CDD" id="cd00200">
    <property type="entry name" value="WD40"/>
    <property type="match status" value="1"/>
</dbReference>
<evidence type="ECO:0000256" key="1">
    <source>
        <dbReference type="ARBA" id="ARBA00022574"/>
    </source>
</evidence>
<gene>
    <name evidence="4" type="ORF">PYX00_011362</name>
</gene>
<dbReference type="PANTHER" id="PTHR22836:SF0">
    <property type="entry name" value="PRE-MRNA 3' END PROCESSING PROTEIN WDR33"/>
    <property type="match status" value="1"/>
</dbReference>
<protein>
    <recommendedName>
        <fullName evidence="5">Guanine nucleotide-binding protein subunit beta-like protein</fullName>
    </recommendedName>
</protein>
<feature type="repeat" description="WD" evidence="3">
    <location>
        <begin position="95"/>
        <end position="126"/>
    </location>
</feature>
<keyword evidence="1 3" id="KW-0853">WD repeat</keyword>
<feature type="repeat" description="WD" evidence="3">
    <location>
        <begin position="262"/>
        <end position="296"/>
    </location>
</feature>
<feature type="repeat" description="WD" evidence="3">
    <location>
        <begin position="53"/>
        <end position="85"/>
    </location>
</feature>
<dbReference type="SUPFAM" id="SSF50978">
    <property type="entry name" value="WD40 repeat-like"/>
    <property type="match status" value="1"/>
</dbReference>
<dbReference type="PRINTS" id="PR00320">
    <property type="entry name" value="GPROTEINBRPT"/>
</dbReference>
<dbReference type="PROSITE" id="PS50294">
    <property type="entry name" value="WD_REPEATS_REGION"/>
    <property type="match status" value="6"/>
</dbReference>
<dbReference type="GO" id="GO:0005847">
    <property type="term" value="C:mRNA cleavage and polyadenylation specificity factor complex"/>
    <property type="evidence" value="ECO:0007669"/>
    <property type="project" value="TreeGrafter"/>
</dbReference>
<dbReference type="GO" id="GO:0031124">
    <property type="term" value="P:mRNA 3'-end processing"/>
    <property type="evidence" value="ECO:0007669"/>
    <property type="project" value="InterPro"/>
</dbReference>
<dbReference type="EMBL" id="JARGDH010000006">
    <property type="protein sequence ID" value="KAL0265648.1"/>
    <property type="molecule type" value="Genomic_DNA"/>
</dbReference>
<dbReference type="Gene3D" id="2.130.10.10">
    <property type="entry name" value="YVTN repeat-like/Quinoprotein amine dehydrogenase"/>
    <property type="match status" value="3"/>
</dbReference>
<dbReference type="SMART" id="SM00320">
    <property type="entry name" value="WD40"/>
    <property type="match status" value="7"/>
</dbReference>
<dbReference type="InterPro" id="IPR045245">
    <property type="entry name" value="Pfs2-like"/>
</dbReference>
<keyword evidence="2" id="KW-0677">Repeat</keyword>
<sequence length="623" mass="70681">MLDYSSSYVYEKHFRAKPIECFRETSSNLLYLRQPKNSPLAQALTTKFAHISINKYKCPINIVRWTPDGRRLITGTSTGEFTLWNGFSFNFETILQAHESPVGSMCWTPSAKFLVSGDNLGIVKYWHPSMLNLQKFYAHSEPVRDISFAHTDSKFCTASDDGKIKIWDFKECKEEGRLEGHGWDVRVAQWHPTKALVASGGKDNLVKLWDPRARREIMTVHMHRNTILALKWSLDGSYLLTAGKDQVIKMLDLNTLKEAFTYKGHRKEVTSLATHPHIKDLFVSGGAEGGLYFWQMFDEHPLEIVEGAHETTIWGLDFHPLGHVLASGSMDNSCRFWIRDRPEDSGVSVHAPPRLAVEPRLCDYVDAYSAGGGAHVLPHAFTVRLHTVEEKCTPMRYRERSFFLIRGDVACEKIVGDRQSFILCSDKGYLLKEITPSSTFLVCAGNSVSAVKALLDVVDVPKEGLHKHLVLSTPSRMHGHSAEDLKIMFRMGTAELEDAVQRAFMISMDGQVYRMEYRFLLNVVSYVRSLKLTKSDVRSELAIYSDVVQRWATSKVEGSVRELCILFMLSCWETDNFESWEQRLSDTLLEEVAAQSVREMIQSSGIVEEAKSAIMEKISRSAQ</sequence>